<dbReference type="Proteomes" id="UP001302652">
    <property type="component" value="Chromosome 2"/>
</dbReference>
<evidence type="ECO:0000313" key="2">
    <source>
        <dbReference type="EMBL" id="WOD17125.1"/>
    </source>
</evidence>
<feature type="region of interest" description="Disordered" evidence="1">
    <location>
        <begin position="1"/>
        <end position="24"/>
    </location>
</feature>
<dbReference type="RefSeq" id="WP_317019708.1">
    <property type="nucleotide sequence ID" value="NZ_CP136512.1"/>
</dbReference>
<evidence type="ECO:0000313" key="3">
    <source>
        <dbReference type="Proteomes" id="UP001302652"/>
    </source>
</evidence>
<sequence>MLQQKPTKLQHPKKNEPNATSWAERQVRRQTLTPGLTEPMMTMPHERTKAVVETRKLLQLLASSEHVASHKGIHAIAVRLPRHYPLDIHLDISAVALPGVWATPENWQVGAVATFSNMGADDDDESASRAARYVNPL</sequence>
<name>A0ABZ0EIR8_9BURK</name>
<proteinExistence type="predicted"/>
<accession>A0ABZ0EIR8</accession>
<organism evidence="2 3">
    <name type="scientific">Paraburkholderia kirstenboschensis</name>
    <dbReference type="NCBI Taxonomy" id="1245436"/>
    <lineage>
        <taxon>Bacteria</taxon>
        <taxon>Pseudomonadati</taxon>
        <taxon>Pseudomonadota</taxon>
        <taxon>Betaproteobacteria</taxon>
        <taxon>Burkholderiales</taxon>
        <taxon>Burkholderiaceae</taxon>
        <taxon>Paraburkholderia</taxon>
    </lineage>
</organism>
<gene>
    <name evidence="2" type="ORF">RW095_14965</name>
</gene>
<keyword evidence="3" id="KW-1185">Reference proteome</keyword>
<dbReference type="NCBIfam" id="NF041728">
    <property type="entry name" value="BPSL0761_fam"/>
    <property type="match status" value="1"/>
</dbReference>
<reference evidence="2 3" key="1">
    <citation type="submission" date="2023-10" db="EMBL/GenBank/DDBJ databases">
        <title>Surface-active antibiotics is a multifunctional adaptation for post-fire microbes.</title>
        <authorList>
            <person name="Liu M.D."/>
            <person name="Du Y."/>
            <person name="Koupaei S.K."/>
            <person name="Kim N.R."/>
            <person name="Zhang W."/>
            <person name="Traxler M.F."/>
        </authorList>
    </citation>
    <scope>NUCLEOTIDE SEQUENCE [LARGE SCALE GENOMIC DNA]</scope>
    <source>
        <strain evidence="2 3">F3</strain>
    </source>
</reference>
<evidence type="ECO:0000256" key="1">
    <source>
        <dbReference type="SAM" id="MobiDB-lite"/>
    </source>
</evidence>
<protein>
    <submittedName>
        <fullName evidence="2">BPSL0761 family protein</fullName>
    </submittedName>
</protein>
<dbReference type="InterPro" id="IPR049723">
    <property type="entry name" value="BPSL0761-like"/>
</dbReference>
<dbReference type="EMBL" id="CP136512">
    <property type="protein sequence ID" value="WOD17125.1"/>
    <property type="molecule type" value="Genomic_DNA"/>
</dbReference>